<comment type="similarity">
    <text evidence="7">Belongs to the RnpA family.</text>
</comment>
<sequence length="116" mass="13538">MEFSVSLKQNYDFRRAYRKGRSAAEPCLVVYARRTRGRTNRVGYTVSSKLGCAVVRNRVRRRLREIYRLNERRFCAGYDIVVVARGRSVSADYRRLEREFLRAAAGLGLLKKEEEA</sequence>
<dbReference type="GO" id="GO:0042781">
    <property type="term" value="F:3'-tRNA processing endoribonuclease activity"/>
    <property type="evidence" value="ECO:0007669"/>
    <property type="project" value="TreeGrafter"/>
</dbReference>
<dbReference type="GO" id="GO:0001682">
    <property type="term" value="P:tRNA 5'-leader removal"/>
    <property type="evidence" value="ECO:0007669"/>
    <property type="project" value="UniProtKB-UniRule"/>
</dbReference>
<dbReference type="PANTHER" id="PTHR33992:SF1">
    <property type="entry name" value="RIBONUCLEASE P PROTEIN COMPONENT"/>
    <property type="match status" value="1"/>
</dbReference>
<reference evidence="9" key="2">
    <citation type="journal article" date="2021" name="PeerJ">
        <title>Extensive microbial diversity within the chicken gut microbiome revealed by metagenomics and culture.</title>
        <authorList>
            <person name="Gilroy R."/>
            <person name="Ravi A."/>
            <person name="Getino M."/>
            <person name="Pursley I."/>
            <person name="Horton D.L."/>
            <person name="Alikhan N.F."/>
            <person name="Baker D."/>
            <person name="Gharbi K."/>
            <person name="Hall N."/>
            <person name="Watson M."/>
            <person name="Adriaenssens E.M."/>
            <person name="Foster-Nyarko E."/>
            <person name="Jarju S."/>
            <person name="Secka A."/>
            <person name="Antonio M."/>
            <person name="Oren A."/>
            <person name="Chaudhuri R.R."/>
            <person name="La Ragione R."/>
            <person name="Hildebrand F."/>
            <person name="Pallen M.J."/>
        </authorList>
    </citation>
    <scope>NUCLEOTIDE SEQUENCE</scope>
    <source>
        <strain evidence="9">ChiHjej10B9-9673</strain>
    </source>
</reference>
<comment type="function">
    <text evidence="1 7">RNaseP catalyzes the removal of the 5'-leader sequence from pre-tRNA to produce the mature 5'-terminus. It can also cleave other RNA substrates such as 4.5S RNA. The protein component plays an auxiliary but essential role in vivo by binding to the 5'-leader sequence and broadening the substrate specificity of the ribozyme.</text>
</comment>
<reference evidence="9" key="1">
    <citation type="submission" date="2020-10" db="EMBL/GenBank/DDBJ databases">
        <authorList>
            <person name="Gilroy R."/>
        </authorList>
    </citation>
    <scope>NUCLEOTIDE SEQUENCE</scope>
    <source>
        <strain evidence="9">ChiHjej10B9-9673</strain>
    </source>
</reference>
<dbReference type="InterPro" id="IPR014721">
    <property type="entry name" value="Ribsml_uS5_D2-typ_fold_subgr"/>
</dbReference>
<evidence type="ECO:0000256" key="5">
    <source>
        <dbReference type="ARBA" id="ARBA00022801"/>
    </source>
</evidence>
<comment type="catalytic activity">
    <reaction evidence="7">
        <text>Endonucleolytic cleavage of RNA, removing 5'-extranucleotides from tRNA precursor.</text>
        <dbReference type="EC" id="3.1.26.5"/>
    </reaction>
</comment>
<keyword evidence="6 7" id="KW-0694">RNA-binding</keyword>
<name>A0A9D1FCD6_9FIRM</name>
<dbReference type="NCBIfam" id="TIGR00188">
    <property type="entry name" value="rnpA"/>
    <property type="match status" value="1"/>
</dbReference>
<evidence type="ECO:0000256" key="2">
    <source>
        <dbReference type="ARBA" id="ARBA00022694"/>
    </source>
</evidence>
<dbReference type="InterPro" id="IPR000100">
    <property type="entry name" value="RNase_P"/>
</dbReference>
<keyword evidence="2 7" id="KW-0819">tRNA processing</keyword>
<dbReference type="PROSITE" id="PS00648">
    <property type="entry name" value="RIBONUCLEASE_P"/>
    <property type="match status" value="1"/>
</dbReference>
<evidence type="ECO:0000256" key="8">
    <source>
        <dbReference type="NCBIfam" id="TIGR00188"/>
    </source>
</evidence>
<dbReference type="InterPro" id="IPR020568">
    <property type="entry name" value="Ribosomal_Su5_D2-typ_SF"/>
</dbReference>
<dbReference type="HAMAP" id="MF_00227">
    <property type="entry name" value="RNase_P"/>
    <property type="match status" value="1"/>
</dbReference>
<keyword evidence="4 7" id="KW-0255">Endonuclease</keyword>
<evidence type="ECO:0000256" key="4">
    <source>
        <dbReference type="ARBA" id="ARBA00022759"/>
    </source>
</evidence>
<proteinExistence type="inferred from homology"/>
<evidence type="ECO:0000313" key="9">
    <source>
        <dbReference type="EMBL" id="HIS66318.1"/>
    </source>
</evidence>
<dbReference type="Gene3D" id="3.30.230.10">
    <property type="match status" value="1"/>
</dbReference>
<dbReference type="GO" id="GO:0030677">
    <property type="term" value="C:ribonuclease P complex"/>
    <property type="evidence" value="ECO:0007669"/>
    <property type="project" value="TreeGrafter"/>
</dbReference>
<dbReference type="GO" id="GO:0004526">
    <property type="term" value="F:ribonuclease P activity"/>
    <property type="evidence" value="ECO:0007669"/>
    <property type="project" value="UniProtKB-UniRule"/>
</dbReference>
<evidence type="ECO:0000256" key="3">
    <source>
        <dbReference type="ARBA" id="ARBA00022722"/>
    </source>
</evidence>
<gene>
    <name evidence="7 9" type="primary">rnpA</name>
    <name evidence="9" type="ORF">IAC18_02020</name>
</gene>
<dbReference type="AlphaFoldDB" id="A0A9D1FCD6"/>
<keyword evidence="3 7" id="KW-0540">Nuclease</keyword>
<evidence type="ECO:0000256" key="7">
    <source>
        <dbReference type="HAMAP-Rule" id="MF_00227"/>
    </source>
</evidence>
<protein>
    <recommendedName>
        <fullName evidence="7 8">Ribonuclease P protein component</fullName>
        <shortName evidence="7">RNase P protein</shortName>
        <shortName evidence="7">RNaseP protein</shortName>
        <ecNumber evidence="7 8">3.1.26.5</ecNumber>
    </recommendedName>
    <alternativeName>
        <fullName evidence="7">Protein C5</fullName>
    </alternativeName>
</protein>
<evidence type="ECO:0000256" key="6">
    <source>
        <dbReference type="ARBA" id="ARBA00022884"/>
    </source>
</evidence>
<comment type="caution">
    <text evidence="9">The sequence shown here is derived from an EMBL/GenBank/DDBJ whole genome shotgun (WGS) entry which is preliminary data.</text>
</comment>
<dbReference type="EC" id="3.1.26.5" evidence="7 8"/>
<keyword evidence="5 7" id="KW-0378">Hydrolase</keyword>
<dbReference type="SUPFAM" id="SSF54211">
    <property type="entry name" value="Ribosomal protein S5 domain 2-like"/>
    <property type="match status" value="1"/>
</dbReference>
<organism evidence="9 10">
    <name type="scientific">Candidatus Scatomorpha merdipullorum</name>
    <dbReference type="NCBI Taxonomy" id="2840927"/>
    <lineage>
        <taxon>Bacteria</taxon>
        <taxon>Bacillati</taxon>
        <taxon>Bacillota</taxon>
        <taxon>Clostridia</taxon>
        <taxon>Eubacteriales</taxon>
        <taxon>Candidatus Scatomorpha</taxon>
    </lineage>
</organism>
<comment type="subunit">
    <text evidence="7">Consists of a catalytic RNA component (M1 or rnpB) and a protein subunit.</text>
</comment>
<dbReference type="InterPro" id="IPR020539">
    <property type="entry name" value="RNase_P_CS"/>
</dbReference>
<dbReference type="GO" id="GO:0000049">
    <property type="term" value="F:tRNA binding"/>
    <property type="evidence" value="ECO:0007669"/>
    <property type="project" value="UniProtKB-UniRule"/>
</dbReference>
<evidence type="ECO:0000313" key="10">
    <source>
        <dbReference type="Proteomes" id="UP000824001"/>
    </source>
</evidence>
<evidence type="ECO:0000256" key="1">
    <source>
        <dbReference type="ARBA" id="ARBA00002663"/>
    </source>
</evidence>
<dbReference type="Pfam" id="PF00825">
    <property type="entry name" value="Ribonuclease_P"/>
    <property type="match status" value="1"/>
</dbReference>
<dbReference type="PANTHER" id="PTHR33992">
    <property type="entry name" value="RIBONUCLEASE P PROTEIN COMPONENT"/>
    <property type="match status" value="1"/>
</dbReference>
<dbReference type="Proteomes" id="UP000824001">
    <property type="component" value="Unassembled WGS sequence"/>
</dbReference>
<accession>A0A9D1FCD6</accession>
<dbReference type="EMBL" id="DVJK01000057">
    <property type="protein sequence ID" value="HIS66318.1"/>
    <property type="molecule type" value="Genomic_DNA"/>
</dbReference>